<evidence type="ECO:0000256" key="4">
    <source>
        <dbReference type="PIRSR" id="PIRSR617453-50"/>
    </source>
</evidence>
<dbReference type="Gene3D" id="2.40.50.100">
    <property type="match status" value="1"/>
</dbReference>
<feature type="domain" description="Lipoyl-binding" evidence="5">
    <location>
        <begin position="31"/>
        <end position="113"/>
    </location>
</feature>
<dbReference type="NCBIfam" id="NF002270">
    <property type="entry name" value="PRK01202.1"/>
    <property type="match status" value="1"/>
</dbReference>
<comment type="caution">
    <text evidence="6">The sequence shown here is derived from an EMBL/GenBank/DDBJ whole genome shotgun (WGS) entry which is preliminary data.</text>
</comment>
<name>A0A7C1E8J2_9CREN</name>
<evidence type="ECO:0000256" key="1">
    <source>
        <dbReference type="ARBA" id="ARBA00009249"/>
    </source>
</evidence>
<dbReference type="GO" id="GO:0009249">
    <property type="term" value="P:protein lipoylation"/>
    <property type="evidence" value="ECO:0007669"/>
    <property type="project" value="TreeGrafter"/>
</dbReference>
<dbReference type="EMBL" id="DSDY01000035">
    <property type="protein sequence ID" value="HDS10178.1"/>
    <property type="molecule type" value="Genomic_DNA"/>
</dbReference>
<organism evidence="6">
    <name type="scientific">Fervidicoccus fontis</name>
    <dbReference type="NCBI Taxonomy" id="683846"/>
    <lineage>
        <taxon>Archaea</taxon>
        <taxon>Thermoproteota</taxon>
        <taxon>Thermoprotei</taxon>
        <taxon>Fervidicoccales</taxon>
        <taxon>Fervidicoccaceae</taxon>
        <taxon>Fervidicoccus</taxon>
    </lineage>
</organism>
<feature type="modified residue" description="N6-lipoyllysine" evidence="3 4">
    <location>
        <position position="72"/>
    </location>
</feature>
<dbReference type="InterPro" id="IPR002930">
    <property type="entry name" value="GCV_H"/>
</dbReference>
<dbReference type="InterPro" id="IPR033753">
    <property type="entry name" value="GCV_H/Fam206"/>
</dbReference>
<dbReference type="NCBIfam" id="TIGR00527">
    <property type="entry name" value="gcvH"/>
    <property type="match status" value="1"/>
</dbReference>
<comment type="cofactor">
    <cofactor evidence="3">
        <name>(R)-lipoate</name>
        <dbReference type="ChEBI" id="CHEBI:83088"/>
    </cofactor>
    <text evidence="3">Binds 1 lipoyl cofactor covalently.</text>
</comment>
<dbReference type="InterPro" id="IPR000089">
    <property type="entry name" value="Biotin_lipoyl"/>
</dbReference>
<evidence type="ECO:0000256" key="3">
    <source>
        <dbReference type="HAMAP-Rule" id="MF_00272"/>
    </source>
</evidence>
<protein>
    <recommendedName>
        <fullName evidence="3">Probable glycine cleavage system H protein</fullName>
    </recommendedName>
</protein>
<dbReference type="GO" id="GO:0019464">
    <property type="term" value="P:glycine decarboxylation via glycine cleavage system"/>
    <property type="evidence" value="ECO:0007669"/>
    <property type="project" value="UniProtKB-UniRule"/>
</dbReference>
<dbReference type="GO" id="GO:0005960">
    <property type="term" value="C:glycine cleavage complex"/>
    <property type="evidence" value="ECO:0007669"/>
    <property type="project" value="InterPro"/>
</dbReference>
<comment type="function">
    <text evidence="3">The glycine cleavage system catalyzes the degradation of glycine. The H protein shuttles the methylamine group of glycine from the P protein to the T protein.</text>
</comment>
<reference evidence="6" key="1">
    <citation type="journal article" date="2020" name="mSystems">
        <title>Genome- and Community-Level Interaction Insights into Carbon Utilization and Element Cycling Functions of Hydrothermarchaeota in Hydrothermal Sediment.</title>
        <authorList>
            <person name="Zhou Z."/>
            <person name="Liu Y."/>
            <person name="Xu W."/>
            <person name="Pan J."/>
            <person name="Luo Z.H."/>
            <person name="Li M."/>
        </authorList>
    </citation>
    <scope>NUCLEOTIDE SEQUENCE [LARGE SCALE GENOMIC DNA]</scope>
    <source>
        <strain evidence="6">SpSt-123</strain>
    </source>
</reference>
<evidence type="ECO:0000313" key="6">
    <source>
        <dbReference type="EMBL" id="HDS10178.1"/>
    </source>
</evidence>
<dbReference type="PROSITE" id="PS50968">
    <property type="entry name" value="BIOTINYL_LIPOYL"/>
    <property type="match status" value="1"/>
</dbReference>
<dbReference type="AlphaFoldDB" id="A0A7C1E8J2"/>
<accession>A0A7C1E8J2</accession>
<dbReference type="PANTHER" id="PTHR11715">
    <property type="entry name" value="GLYCINE CLEAVAGE SYSTEM H PROTEIN"/>
    <property type="match status" value="1"/>
</dbReference>
<dbReference type="PANTHER" id="PTHR11715:SF3">
    <property type="entry name" value="GLYCINE CLEAVAGE SYSTEM H PROTEIN-RELATED"/>
    <property type="match status" value="1"/>
</dbReference>
<evidence type="ECO:0000256" key="2">
    <source>
        <dbReference type="ARBA" id="ARBA00022823"/>
    </source>
</evidence>
<dbReference type="InterPro" id="IPR017453">
    <property type="entry name" value="GCV_H_sub"/>
</dbReference>
<evidence type="ECO:0000259" key="5">
    <source>
        <dbReference type="PROSITE" id="PS50968"/>
    </source>
</evidence>
<dbReference type="SUPFAM" id="SSF51230">
    <property type="entry name" value="Single hybrid motif"/>
    <property type="match status" value="1"/>
</dbReference>
<sequence length="138" mass="15790">MDKYLEESGYKVATDRLYTREDEWVKVESGKATIGITDYAQKQLKDIVGVDLPVLGRTYRKGEAIAFVDSIKASAEVYAPLSGKVIEINESLQDDPQLINKDPYGDGWIARIEVLNIDETKDLMKPEEYVEYIRRRAR</sequence>
<dbReference type="GO" id="GO:0005737">
    <property type="term" value="C:cytoplasm"/>
    <property type="evidence" value="ECO:0007669"/>
    <property type="project" value="TreeGrafter"/>
</dbReference>
<comment type="similarity">
    <text evidence="1 3">Belongs to the GcvH family.</text>
</comment>
<dbReference type="CDD" id="cd06848">
    <property type="entry name" value="GCS_H"/>
    <property type="match status" value="1"/>
</dbReference>
<keyword evidence="2 3" id="KW-0450">Lipoyl</keyword>
<dbReference type="Pfam" id="PF01597">
    <property type="entry name" value="GCV_H"/>
    <property type="match status" value="1"/>
</dbReference>
<dbReference type="HAMAP" id="MF_00272">
    <property type="entry name" value="GcvH"/>
    <property type="match status" value="1"/>
</dbReference>
<dbReference type="InterPro" id="IPR011053">
    <property type="entry name" value="Single_hybrid_motif"/>
</dbReference>
<proteinExistence type="inferred from homology"/>
<comment type="subunit">
    <text evidence="3">The glycine cleavage system is composed of four proteins: P, T, L and H.</text>
</comment>
<gene>
    <name evidence="3 6" type="primary">gcvH</name>
    <name evidence="6" type="ORF">ENO04_00935</name>
</gene>